<organism evidence="2 3">
    <name type="scientific">Sphingomonas yabuuchiae</name>
    <dbReference type="NCBI Taxonomy" id="172044"/>
    <lineage>
        <taxon>Bacteria</taxon>
        <taxon>Pseudomonadati</taxon>
        <taxon>Pseudomonadota</taxon>
        <taxon>Alphaproteobacteria</taxon>
        <taxon>Sphingomonadales</taxon>
        <taxon>Sphingomonadaceae</taxon>
        <taxon>Sphingomonas</taxon>
    </lineage>
</organism>
<protein>
    <submittedName>
        <fullName evidence="2">Uncharacterized protein</fullName>
    </submittedName>
</protein>
<dbReference type="EMBL" id="JAFHKU010000133">
    <property type="protein sequence ID" value="MBN3559978.1"/>
    <property type="molecule type" value="Genomic_DNA"/>
</dbReference>
<reference evidence="2" key="1">
    <citation type="submission" date="2021-01" db="EMBL/GenBank/DDBJ databases">
        <title>Genome Sequencing of Type Strains.</title>
        <authorList>
            <person name="Lemaire J.F."/>
            <person name="Inderbitzin P."/>
            <person name="Collins S.B."/>
            <person name="Wespe N."/>
            <person name="Knight-Connoni V."/>
        </authorList>
    </citation>
    <scope>NUCLEOTIDE SEQUENCE</scope>
    <source>
        <strain evidence="2">DSM 14562</strain>
    </source>
</reference>
<accession>A0AA41DBU4</accession>
<evidence type="ECO:0000256" key="1">
    <source>
        <dbReference type="SAM" id="Phobius"/>
    </source>
</evidence>
<gene>
    <name evidence="2" type="ORF">JYA60_17275</name>
</gene>
<name>A0AA41DBU4_9SPHN</name>
<proteinExistence type="predicted"/>
<feature type="transmembrane region" description="Helical" evidence="1">
    <location>
        <begin position="28"/>
        <end position="46"/>
    </location>
</feature>
<dbReference type="AlphaFoldDB" id="A0AA41DBU4"/>
<dbReference type="RefSeq" id="WP_156360964.1">
    <property type="nucleotide sequence ID" value="NZ_JACHNX010000001.1"/>
</dbReference>
<keyword evidence="1" id="KW-0472">Membrane</keyword>
<dbReference type="Proteomes" id="UP000704529">
    <property type="component" value="Unassembled WGS sequence"/>
</dbReference>
<sequence length="47" mass="4980">MNHLPHAGVMNHAKVEVKHLDAPEINEIAILGCSGVANLVVIILNIA</sequence>
<evidence type="ECO:0000313" key="3">
    <source>
        <dbReference type="Proteomes" id="UP000704529"/>
    </source>
</evidence>
<keyword evidence="1" id="KW-0812">Transmembrane</keyword>
<keyword evidence="1" id="KW-1133">Transmembrane helix</keyword>
<comment type="caution">
    <text evidence="2">The sequence shown here is derived from an EMBL/GenBank/DDBJ whole genome shotgun (WGS) entry which is preliminary data.</text>
</comment>
<evidence type="ECO:0000313" key="2">
    <source>
        <dbReference type="EMBL" id="MBN3559978.1"/>
    </source>
</evidence>